<dbReference type="Gene3D" id="3.90.550.10">
    <property type="entry name" value="Spore Coat Polysaccharide Biosynthesis Protein SpsA, Chain A"/>
    <property type="match status" value="2"/>
</dbReference>
<dbReference type="GO" id="GO:0000139">
    <property type="term" value="C:Golgi membrane"/>
    <property type="evidence" value="ECO:0007669"/>
    <property type="project" value="UniProtKB-SubCell"/>
</dbReference>
<evidence type="ECO:0000256" key="12">
    <source>
        <dbReference type="ARBA" id="ARBA00022989"/>
    </source>
</evidence>
<dbReference type="PANTHER" id="PTHR19300">
    <property type="entry name" value="BETA-1,4-GALACTOSYLTRANSFERASE"/>
    <property type="match status" value="1"/>
</dbReference>
<dbReference type="InterPro" id="IPR027791">
    <property type="entry name" value="Galactosyl_T_C"/>
</dbReference>
<evidence type="ECO:0000256" key="1">
    <source>
        <dbReference type="ARBA" id="ARBA00001936"/>
    </source>
</evidence>
<evidence type="ECO:0000256" key="8">
    <source>
        <dbReference type="ARBA" id="ARBA00022679"/>
    </source>
</evidence>
<dbReference type="GO" id="GO:0005975">
    <property type="term" value="P:carbohydrate metabolic process"/>
    <property type="evidence" value="ECO:0007669"/>
    <property type="project" value="InterPro"/>
</dbReference>
<keyword evidence="10 19" id="KW-0479">Metal-binding</keyword>
<keyword evidence="15 21" id="KW-0325">Glycoprotein</keyword>
<dbReference type="InterPro" id="IPR003859">
    <property type="entry name" value="Galactosyl_T"/>
</dbReference>
<sequence>MLRRRNLLTTLLIALPWALLLTLWHQYPTTHYLSLLRKETDENVTSKALLNGTSALREEGFPSCSRQQQSIGATPKIIQNYVYSRPPPWSDTLPTIFVITPTYTRPVQKAELTRLANTFLHVQNLHWVVVEDSPRRTNLVSNLLEKAGLNFTHLNVETPKSLKLGLSWIPSHTPRGTLQRNLGLHWLRDSFSNTAPPEGVVYFADDDNTYSLELFEEMRYTRRVSVWPVAFVGGLRYESPKVSPAGKVVGWKTVFDPNRPFAIDMAGFAISIKLILEKPHASFKLEGVKGGYQETSLLKDLVTMDGLEPKAANCTKSHLRTPRTAAGQGIPAKGGWVTSTTSKDGCSPAEQGGRAQDRAAVRVTGFRGTVFILILYRGGPSNVFRGFLESPQVVDYSKPHDVYTNLSLFTRARSEDTMPYCSAQSPVLVGPLAISFRVLPSERMIMRRNPFVQSGGHYRPPHCFARYKSAILVAYRNQEKSLRHLLYYIHPFLQRQQLSYTIYLIQQVGTGSFNRAKLLNVGVREAMKDEEWDCLVLHDIDLVPENDYNLYICDEYYPKHMASAMDKFQYTLPYKSFFGGVSALTPEHYMKMNGFPNTYWGDGSENDDIATRIYLAGMKIVRTPPHLGRYRVMDYNEETEIQEPWRRYLVGLGAALGLMADSEEALGTEYDSY</sequence>
<dbReference type="OrthoDB" id="675023at2759"/>
<dbReference type="EMBL" id="QRBI01000120">
    <property type="protein sequence ID" value="RMC07682.1"/>
    <property type="molecule type" value="Genomic_DNA"/>
</dbReference>
<dbReference type="PRINTS" id="PR02050">
    <property type="entry name" value="B14GALTRFASE"/>
</dbReference>
<comment type="cofactor">
    <cofactor evidence="1 19 22">
        <name>Mn(2+)</name>
        <dbReference type="ChEBI" id="CHEBI:29035"/>
    </cofactor>
</comment>
<accession>A0A3M0K3B4</accession>
<evidence type="ECO:0000256" key="2">
    <source>
        <dbReference type="ARBA" id="ARBA00004323"/>
    </source>
</evidence>
<comment type="similarity">
    <text evidence="5 22">Belongs to the glycosyltransferase 43 family.</text>
</comment>
<dbReference type="Pfam" id="PF03360">
    <property type="entry name" value="Glyco_transf_43"/>
    <property type="match status" value="1"/>
</dbReference>
<dbReference type="Pfam" id="PF02709">
    <property type="entry name" value="Glyco_transf_7C"/>
    <property type="match status" value="1"/>
</dbReference>
<evidence type="ECO:0000256" key="9">
    <source>
        <dbReference type="ARBA" id="ARBA00022692"/>
    </source>
</evidence>
<feature type="site" description="Interaction with galactose moiety of substrate glycoprotein" evidence="20">
    <location>
        <position position="238"/>
    </location>
</feature>
<dbReference type="SUPFAM" id="SSF53448">
    <property type="entry name" value="Nucleotide-diphospho-sugar transferases"/>
    <property type="match status" value="2"/>
</dbReference>
<keyword evidence="14" id="KW-0472">Membrane</keyword>
<dbReference type="Proteomes" id="UP000269221">
    <property type="component" value="Unassembled WGS sequence"/>
</dbReference>
<organism evidence="26 27">
    <name type="scientific">Hirundo rustica rustica</name>
    <dbReference type="NCBI Taxonomy" id="333673"/>
    <lineage>
        <taxon>Eukaryota</taxon>
        <taxon>Metazoa</taxon>
        <taxon>Chordata</taxon>
        <taxon>Craniata</taxon>
        <taxon>Vertebrata</taxon>
        <taxon>Euteleostomi</taxon>
        <taxon>Archelosauria</taxon>
        <taxon>Archosauria</taxon>
        <taxon>Dinosauria</taxon>
        <taxon>Saurischia</taxon>
        <taxon>Theropoda</taxon>
        <taxon>Coelurosauria</taxon>
        <taxon>Aves</taxon>
        <taxon>Neognathae</taxon>
        <taxon>Neoaves</taxon>
        <taxon>Telluraves</taxon>
        <taxon>Australaves</taxon>
        <taxon>Passeriformes</taxon>
        <taxon>Sylvioidea</taxon>
        <taxon>Hirundinidae</taxon>
        <taxon>Hirundo</taxon>
    </lineage>
</organism>
<evidence type="ECO:0000256" key="14">
    <source>
        <dbReference type="ARBA" id="ARBA00023136"/>
    </source>
</evidence>
<comment type="subcellular location">
    <subcellularLocation>
        <location evidence="2 22">Golgi apparatus membrane</location>
        <topology evidence="2 22">Single-pass type II membrane protein</topology>
    </subcellularLocation>
</comment>
<evidence type="ECO:0000256" key="22">
    <source>
        <dbReference type="RuleBase" id="RU363127"/>
    </source>
</evidence>
<dbReference type="AlphaFoldDB" id="A0A3M0K3B4"/>
<evidence type="ECO:0000256" key="13">
    <source>
        <dbReference type="ARBA" id="ARBA00023034"/>
    </source>
</evidence>
<keyword evidence="7" id="KW-0328">Glycosyltransferase</keyword>
<proteinExistence type="inferred from homology"/>
<comment type="caution">
    <text evidence="26">The sequence shown here is derived from an EMBL/GenBank/DDBJ whole genome shotgun (WGS) entry which is preliminary data.</text>
</comment>
<keyword evidence="27" id="KW-1185">Reference proteome</keyword>
<feature type="domain" description="Galactosyltransferase N-terminal" evidence="25">
    <location>
        <begin position="421"/>
        <end position="554"/>
    </location>
</feature>
<evidence type="ECO:0000256" key="20">
    <source>
        <dbReference type="PIRSR" id="PIRSR605027-4"/>
    </source>
</evidence>
<evidence type="ECO:0000256" key="19">
    <source>
        <dbReference type="PIRSR" id="PIRSR605027-3"/>
    </source>
</evidence>
<dbReference type="EC" id="2.4.1.135" evidence="6 22"/>
<feature type="binding site" evidence="19">
    <location>
        <position position="207"/>
    </location>
    <ligand>
        <name>Mn(2+)</name>
        <dbReference type="ChEBI" id="CHEBI:29035"/>
    </ligand>
</feature>
<dbReference type="GO" id="GO:0008378">
    <property type="term" value="F:galactosyltransferase activity"/>
    <property type="evidence" value="ECO:0007669"/>
    <property type="project" value="TreeGrafter"/>
</dbReference>
<evidence type="ECO:0000313" key="27">
    <source>
        <dbReference type="Proteomes" id="UP000269221"/>
    </source>
</evidence>
<keyword evidence="9" id="KW-0812">Transmembrane</keyword>
<dbReference type="GO" id="GO:0046872">
    <property type="term" value="F:metal ion binding"/>
    <property type="evidence" value="ECO:0007669"/>
    <property type="project" value="UniProtKB-KW"/>
</dbReference>
<evidence type="ECO:0000256" key="15">
    <source>
        <dbReference type="ARBA" id="ARBA00023180"/>
    </source>
</evidence>
<dbReference type="InterPro" id="IPR005027">
    <property type="entry name" value="Glyco_trans_43"/>
</dbReference>
<evidence type="ECO:0000256" key="4">
    <source>
        <dbReference type="ARBA" id="ARBA00005735"/>
    </source>
</evidence>
<evidence type="ECO:0000256" key="11">
    <source>
        <dbReference type="ARBA" id="ARBA00022968"/>
    </source>
</evidence>
<reference evidence="26 27" key="1">
    <citation type="submission" date="2018-07" db="EMBL/GenBank/DDBJ databases">
        <title>A high quality draft genome assembly of the barn swallow (H. rustica rustica).</title>
        <authorList>
            <person name="Formenti G."/>
            <person name="Chiara M."/>
            <person name="Poveda L."/>
            <person name="Francoijs K.-J."/>
            <person name="Bonisoli-Alquati A."/>
            <person name="Canova L."/>
            <person name="Gianfranceschi L."/>
            <person name="Horner D.S."/>
            <person name="Saino N."/>
        </authorList>
    </citation>
    <scope>NUCLEOTIDE SEQUENCE [LARGE SCALE GENOMIC DNA]</scope>
    <source>
        <strain evidence="26">Chelidonia</strain>
        <tissue evidence="26">Blood</tissue>
    </source>
</reference>
<keyword evidence="12" id="KW-1133">Transmembrane helix</keyword>
<dbReference type="CDD" id="cd00218">
    <property type="entry name" value="GlcAT-I"/>
    <property type="match status" value="1"/>
</dbReference>
<feature type="glycosylation site" description="N-linked (GlcNAc...) asparagine" evidence="21">
    <location>
        <position position="313"/>
    </location>
</feature>
<dbReference type="FunFam" id="3.90.550.10:FF:000010">
    <property type="entry name" value="Galactosylgalactosylxylosylprotein 3-beta-glucuronosyltransferase"/>
    <property type="match status" value="1"/>
</dbReference>
<dbReference type="InterPro" id="IPR029044">
    <property type="entry name" value="Nucleotide-diphossugar_trans"/>
</dbReference>
<comment type="similarity">
    <text evidence="4">Belongs to the glycosyltransferase 7 family.</text>
</comment>
<comment type="catalytic activity">
    <reaction evidence="17 22">
        <text>3-O-(beta-D-galactosyl-(1-&gt;3)-beta-D-galactosyl-(1-&gt;4)-beta-D-xylosyl)-L-seryl-[protein] + UDP-alpha-D-glucuronate = 3-O-(beta-D-GlcA-(1-&gt;3)-beta-D-Gal-(1-&gt;3)-beta-D-Gal-(1-&gt;4)-beta-D-Xyl)-L-seryl-[protein] + UDP + H(+)</text>
        <dbReference type="Rhea" id="RHEA:24168"/>
        <dbReference type="Rhea" id="RHEA-COMP:12571"/>
        <dbReference type="Rhea" id="RHEA-COMP:12573"/>
        <dbReference type="ChEBI" id="CHEBI:15378"/>
        <dbReference type="ChEBI" id="CHEBI:58052"/>
        <dbReference type="ChEBI" id="CHEBI:58223"/>
        <dbReference type="ChEBI" id="CHEBI:132090"/>
        <dbReference type="ChEBI" id="CHEBI:132093"/>
        <dbReference type="EC" id="2.4.1.135"/>
    </reaction>
</comment>
<keyword evidence="13 22" id="KW-0333">Golgi apparatus</keyword>
<feature type="domain" description="Galactosyltransferase C-terminal" evidence="24">
    <location>
        <begin position="559"/>
        <end position="632"/>
    </location>
</feature>
<evidence type="ECO:0000256" key="18">
    <source>
        <dbReference type="PIRSR" id="PIRSR605027-1"/>
    </source>
</evidence>
<feature type="region of interest" description="Disordered" evidence="23">
    <location>
        <begin position="324"/>
        <end position="354"/>
    </location>
</feature>
<dbReference type="UniPathway" id="UPA00378"/>
<protein>
    <recommendedName>
        <fullName evidence="6 22">Galactosylgalactosylxylosylprotein 3-beta-glucuronosyltransferase</fullName>
        <ecNumber evidence="6 22">2.4.1.135</ecNumber>
    </recommendedName>
</protein>
<evidence type="ECO:0000313" key="26">
    <source>
        <dbReference type="EMBL" id="RMC07682.1"/>
    </source>
</evidence>
<evidence type="ECO:0000259" key="24">
    <source>
        <dbReference type="Pfam" id="PF02709"/>
    </source>
</evidence>
<dbReference type="PANTHER" id="PTHR19300:SF42">
    <property type="entry name" value="BETA-1,4-GALACTOSYLTRANSFERASE"/>
    <property type="match status" value="1"/>
</dbReference>
<dbReference type="STRING" id="333673.A0A3M0K3B4"/>
<dbReference type="Pfam" id="PF13733">
    <property type="entry name" value="Glyco_transf_7N"/>
    <property type="match status" value="1"/>
</dbReference>
<evidence type="ECO:0000256" key="3">
    <source>
        <dbReference type="ARBA" id="ARBA00004922"/>
    </source>
</evidence>
<dbReference type="InterPro" id="IPR027995">
    <property type="entry name" value="Galactosyl_T_N"/>
</dbReference>
<gene>
    <name evidence="26" type="ORF">DUI87_17159</name>
</gene>
<evidence type="ECO:0000256" key="16">
    <source>
        <dbReference type="ARBA" id="ARBA00023211"/>
    </source>
</evidence>
<evidence type="ECO:0000256" key="7">
    <source>
        <dbReference type="ARBA" id="ARBA00022676"/>
    </source>
</evidence>
<keyword evidence="8 22" id="KW-0808">Transferase</keyword>
<evidence type="ECO:0000256" key="17">
    <source>
        <dbReference type="ARBA" id="ARBA00047979"/>
    </source>
</evidence>
<evidence type="ECO:0000256" key="5">
    <source>
        <dbReference type="ARBA" id="ARBA00007706"/>
    </source>
</evidence>
<keyword evidence="11 22" id="KW-0735">Signal-anchor</keyword>
<evidence type="ECO:0000256" key="21">
    <source>
        <dbReference type="PIRSR" id="PIRSR605027-6"/>
    </source>
</evidence>
<keyword evidence="16 19" id="KW-0464">Manganese</keyword>
<dbReference type="GO" id="GO:0015018">
    <property type="term" value="F:galactosylgalactosylxylosylprotein 3-beta-glucuronosyltransferase activity"/>
    <property type="evidence" value="ECO:0007669"/>
    <property type="project" value="UniProtKB-UniRule"/>
</dbReference>
<name>A0A3M0K3B4_HIRRU</name>
<feature type="active site" description="Proton donor/acceptor" evidence="18">
    <location>
        <position position="294"/>
    </location>
</feature>
<evidence type="ECO:0000256" key="23">
    <source>
        <dbReference type="SAM" id="MobiDB-lite"/>
    </source>
</evidence>
<evidence type="ECO:0000256" key="10">
    <source>
        <dbReference type="ARBA" id="ARBA00022723"/>
    </source>
</evidence>
<evidence type="ECO:0000256" key="6">
    <source>
        <dbReference type="ARBA" id="ARBA00012641"/>
    </source>
</evidence>
<comment type="pathway">
    <text evidence="3 22">Protein modification; protein glycosylation.</text>
</comment>
<evidence type="ECO:0000259" key="25">
    <source>
        <dbReference type="Pfam" id="PF13733"/>
    </source>
</evidence>